<organism evidence="10 11">
    <name type="scientific">Hypothenemus hampei</name>
    <name type="common">Coffee berry borer</name>
    <dbReference type="NCBI Taxonomy" id="57062"/>
    <lineage>
        <taxon>Eukaryota</taxon>
        <taxon>Metazoa</taxon>
        <taxon>Ecdysozoa</taxon>
        <taxon>Arthropoda</taxon>
        <taxon>Hexapoda</taxon>
        <taxon>Insecta</taxon>
        <taxon>Pterygota</taxon>
        <taxon>Neoptera</taxon>
        <taxon>Endopterygota</taxon>
        <taxon>Coleoptera</taxon>
        <taxon>Polyphaga</taxon>
        <taxon>Cucujiformia</taxon>
        <taxon>Curculionidae</taxon>
        <taxon>Scolytinae</taxon>
        <taxon>Hypothenemus</taxon>
    </lineage>
</organism>
<comment type="subcellular location">
    <subcellularLocation>
        <location evidence="1">Membrane</location>
        <topology evidence="1">Multi-pass membrane protein</topology>
    </subcellularLocation>
</comment>
<evidence type="ECO:0000256" key="2">
    <source>
        <dbReference type="ARBA" id="ARBA00006618"/>
    </source>
</evidence>
<evidence type="ECO:0000313" key="11">
    <source>
        <dbReference type="Proteomes" id="UP001566132"/>
    </source>
</evidence>
<dbReference type="Pfam" id="PF13965">
    <property type="entry name" value="SID-1_RNA_chan"/>
    <property type="match status" value="1"/>
</dbReference>
<keyword evidence="3 8" id="KW-0812">Transmembrane</keyword>
<sequence length="769" mass="88449">MLAYIILAILGYSQALNHSIISPGHYSTPYIGLIDDTTEYIYDFSNENLHTQGPPRVTVTTTNATIVHPLMVTVRQPNQLLSWKLPLSVETENGEQYYMNTSRTLCYDNFSYNGQGFQISGQQSPIVTLATSSKQQIDFNLIVDFPKYFKLIPNKSYDIEISPSKPQYFYYNFSLSDNSSNAQTADSNYDSVILEVTSTDPICTVASIQNMSCPVLDLNQDITYRGFYETFTTKGGITIPKYKFPNGFYVVFVVKADDYDCTRTLTSSVQGARVKNVTVTIKPSISYNDYIYAMMLTLCIIGGFYILFGLSFFIFSKKYYIPRQIEYTDDARILPRSPSGTSLNSQSLEDYDQINEIQTDRNIRLCRSQPYLTDLARLNPKVLTKKTYLYFYNVLTVAVFYGLPVVQLVIIYQKVLNETGEQDLCYYNFLCAHPLGFLSDFNHVFSNIGYVLLGILFLIITYKRELAHNDRNLDTKYGIPQHYGLFYAMGVGLIMEGVLSGSYHVCPNQTNFQFDSSFMYVMAVLCMVKLYQNRHPDINARASTTFGILAIAIVLGMIGIFENTESFWILFVTLHVLTCIYLSVKVYYMGCWKLNLTSIRAVGHVIRQDFWSGPLNLLKPCYKARFTLLFLGNICNWALAAYALVYHPKNFAIFFLLVFMSNTMLYFLFYIIMKYLHKERVKIAPWVFLFISFVCAVTALYFFLHQATSWSKTPAESRTFNMECKLLRFYDYHDIWHFLSATGMFFTFMTLLTLDDDVSHTHHDQIPVF</sequence>
<comment type="caution">
    <text evidence="10">The sequence shown here is derived from an EMBL/GenBank/DDBJ whole genome shotgun (WGS) entry which is preliminary data.</text>
</comment>
<feature type="signal peptide" evidence="9">
    <location>
        <begin position="1"/>
        <end position="15"/>
    </location>
</feature>
<feature type="transmembrane region" description="Helical" evidence="8">
    <location>
        <begin position="444"/>
        <end position="462"/>
    </location>
</feature>
<name>A0ABD1ESJ0_HYPHA</name>
<evidence type="ECO:0000256" key="7">
    <source>
        <dbReference type="ARBA" id="ARBA00023180"/>
    </source>
</evidence>
<gene>
    <name evidence="10" type="ORF">ABEB36_006791</name>
</gene>
<comment type="similarity">
    <text evidence="2">Belongs to the SID1 family.</text>
</comment>
<feature type="transmembrane region" description="Helical" evidence="8">
    <location>
        <begin position="651"/>
        <end position="671"/>
    </location>
</feature>
<evidence type="ECO:0000256" key="3">
    <source>
        <dbReference type="ARBA" id="ARBA00022692"/>
    </source>
</evidence>
<accession>A0ABD1ESJ0</accession>
<feature type="transmembrane region" description="Helical" evidence="8">
    <location>
        <begin position="543"/>
        <end position="561"/>
    </location>
</feature>
<evidence type="ECO:0000256" key="6">
    <source>
        <dbReference type="ARBA" id="ARBA00023136"/>
    </source>
</evidence>
<protein>
    <recommendedName>
        <fullName evidence="12">SID1 transmembrane family member 1-like</fullName>
    </recommendedName>
</protein>
<feature type="transmembrane region" description="Helical" evidence="8">
    <location>
        <begin position="626"/>
        <end position="645"/>
    </location>
</feature>
<evidence type="ECO:0000256" key="5">
    <source>
        <dbReference type="ARBA" id="ARBA00022989"/>
    </source>
</evidence>
<dbReference type="InterPro" id="IPR025958">
    <property type="entry name" value="SID1_TM_fam"/>
</dbReference>
<evidence type="ECO:0000256" key="4">
    <source>
        <dbReference type="ARBA" id="ARBA00022729"/>
    </source>
</evidence>
<keyword evidence="7" id="KW-0325">Glycoprotein</keyword>
<dbReference type="EMBL" id="JBDJPC010000005">
    <property type="protein sequence ID" value="KAL1501476.1"/>
    <property type="molecule type" value="Genomic_DNA"/>
</dbReference>
<feature type="transmembrane region" description="Helical" evidence="8">
    <location>
        <begin position="683"/>
        <end position="704"/>
    </location>
</feature>
<dbReference type="AlphaFoldDB" id="A0ABD1ESJ0"/>
<dbReference type="Proteomes" id="UP001566132">
    <property type="component" value="Unassembled WGS sequence"/>
</dbReference>
<feature type="transmembrane region" description="Helical" evidence="8">
    <location>
        <begin position="735"/>
        <end position="754"/>
    </location>
</feature>
<evidence type="ECO:0008006" key="12">
    <source>
        <dbReference type="Google" id="ProtNLM"/>
    </source>
</evidence>
<evidence type="ECO:0000256" key="1">
    <source>
        <dbReference type="ARBA" id="ARBA00004141"/>
    </source>
</evidence>
<keyword evidence="11" id="KW-1185">Reference proteome</keyword>
<keyword evidence="6 8" id="KW-0472">Membrane</keyword>
<reference evidence="10 11" key="1">
    <citation type="submission" date="2024-05" db="EMBL/GenBank/DDBJ databases">
        <title>Genetic variation in Jamaican populations of the coffee berry borer (Hypothenemus hampei).</title>
        <authorList>
            <person name="Errbii M."/>
            <person name="Myrie A."/>
        </authorList>
    </citation>
    <scope>NUCLEOTIDE SEQUENCE [LARGE SCALE GENOMIC DNA]</scope>
    <source>
        <strain evidence="10">JA-Hopewell-2020-01-JO</strain>
        <tissue evidence="10">Whole body</tissue>
    </source>
</reference>
<dbReference type="PANTHER" id="PTHR12185:SF14">
    <property type="entry name" value="CHOLESTEROL UPTAKE PROTEIN 1"/>
    <property type="match status" value="1"/>
</dbReference>
<dbReference type="PANTHER" id="PTHR12185">
    <property type="entry name" value="SID1 TRANSMEMBRANE FAMILY MEMEBER"/>
    <property type="match status" value="1"/>
</dbReference>
<feature type="transmembrane region" description="Helical" evidence="8">
    <location>
        <begin position="567"/>
        <end position="588"/>
    </location>
</feature>
<proteinExistence type="inferred from homology"/>
<evidence type="ECO:0000256" key="8">
    <source>
        <dbReference type="SAM" id="Phobius"/>
    </source>
</evidence>
<feature type="transmembrane region" description="Helical" evidence="8">
    <location>
        <begin position="290"/>
        <end position="315"/>
    </location>
</feature>
<dbReference type="GO" id="GO:0016020">
    <property type="term" value="C:membrane"/>
    <property type="evidence" value="ECO:0007669"/>
    <property type="project" value="UniProtKB-SubCell"/>
</dbReference>
<feature type="transmembrane region" description="Helical" evidence="8">
    <location>
        <begin position="389"/>
        <end position="412"/>
    </location>
</feature>
<keyword evidence="4 9" id="KW-0732">Signal</keyword>
<feature type="transmembrane region" description="Helical" evidence="8">
    <location>
        <begin position="483"/>
        <end position="505"/>
    </location>
</feature>
<feature type="chain" id="PRO_5044743650" description="SID1 transmembrane family member 1-like" evidence="9">
    <location>
        <begin position="16"/>
        <end position="769"/>
    </location>
</feature>
<evidence type="ECO:0000313" key="10">
    <source>
        <dbReference type="EMBL" id="KAL1501476.1"/>
    </source>
</evidence>
<keyword evidence="5 8" id="KW-1133">Transmembrane helix</keyword>
<evidence type="ECO:0000256" key="9">
    <source>
        <dbReference type="SAM" id="SignalP"/>
    </source>
</evidence>